<dbReference type="SMART" id="SM00893">
    <property type="entry name" value="ETF"/>
    <property type="match status" value="1"/>
</dbReference>
<feature type="domain" description="Electron transfer flavoprotein alpha/beta-subunit N-terminal" evidence="4">
    <location>
        <begin position="3"/>
        <end position="189"/>
    </location>
</feature>
<keyword evidence="3" id="KW-0274">FAD</keyword>
<dbReference type="InterPro" id="IPR014730">
    <property type="entry name" value="ETF_a/b_N"/>
</dbReference>
<dbReference type="GO" id="GO:0050660">
    <property type="term" value="F:flavin adenine dinucleotide binding"/>
    <property type="evidence" value="ECO:0007669"/>
    <property type="project" value="InterPro"/>
</dbReference>
<dbReference type="Pfam" id="PF01012">
    <property type="entry name" value="ETF"/>
    <property type="match status" value="1"/>
</dbReference>
<dbReference type="AlphaFoldDB" id="A0A2T5YKU3"/>
<feature type="binding site" evidence="3">
    <location>
        <position position="214"/>
    </location>
    <ligand>
        <name>FAD</name>
        <dbReference type="ChEBI" id="CHEBI:57692"/>
    </ligand>
</feature>
<evidence type="ECO:0000259" key="4">
    <source>
        <dbReference type="SMART" id="SM00893"/>
    </source>
</evidence>
<dbReference type="InterPro" id="IPR029035">
    <property type="entry name" value="DHS-like_NAD/FAD-binding_dom"/>
</dbReference>
<dbReference type="Gene3D" id="3.40.50.620">
    <property type="entry name" value="HUPs"/>
    <property type="match status" value="1"/>
</dbReference>
<sequence length="326" mass="33931">MSVLVFVEGLNGEIKKSSLEAASYGSQVAQQLGTTATAVAIGEVHEEALARLGEQGISKVLYDADSRLNQFVADAYVKVIAKAAQQENAKVLVFSNSNIGAAVGAKLAVRLNGALATNVTSLPKTDGGQFVVTRGVFSGKAFADVNLAGDVKIIAVKKNAFEITQAAGNTAMVEKLSAELSDADFAAAPKETVMQDTEGGVLLQEAEIVVSGGRGLKGPENWHLVEDLAKALGAATACSKPVSDLDWRPHHEHVGQTGITVSPNLYIAIGISGAIQHLAGVNSSKVIVVINKDPEAPFFKAADYGIVGDAFEVVPKLIEAARALDK</sequence>
<dbReference type="OrthoDB" id="9770286at2"/>
<comment type="similarity">
    <text evidence="1">Belongs to the ETF alpha-subunit/FixB family.</text>
</comment>
<keyword evidence="6" id="KW-1185">Reference proteome</keyword>
<evidence type="ECO:0000313" key="6">
    <source>
        <dbReference type="Proteomes" id="UP000244225"/>
    </source>
</evidence>
<feature type="binding site" evidence="3">
    <location>
        <position position="291"/>
    </location>
    <ligand>
        <name>FAD</name>
        <dbReference type="ChEBI" id="CHEBI:57692"/>
    </ligand>
</feature>
<dbReference type="SUPFAM" id="SSF52467">
    <property type="entry name" value="DHS-like NAD/FAD-binding domain"/>
    <property type="match status" value="1"/>
</dbReference>
<dbReference type="SUPFAM" id="SSF52402">
    <property type="entry name" value="Adenine nucleotide alpha hydrolases-like"/>
    <property type="match status" value="1"/>
</dbReference>
<organism evidence="5 6">
    <name type="scientific">Pontibacter mucosus</name>
    <dbReference type="NCBI Taxonomy" id="1649266"/>
    <lineage>
        <taxon>Bacteria</taxon>
        <taxon>Pseudomonadati</taxon>
        <taxon>Bacteroidota</taxon>
        <taxon>Cytophagia</taxon>
        <taxon>Cytophagales</taxon>
        <taxon>Hymenobacteraceae</taxon>
        <taxon>Pontibacter</taxon>
    </lineage>
</organism>
<dbReference type="RefSeq" id="WP_108211002.1">
    <property type="nucleotide sequence ID" value="NZ_QBKI01000003.1"/>
</dbReference>
<dbReference type="InterPro" id="IPR014729">
    <property type="entry name" value="Rossmann-like_a/b/a_fold"/>
</dbReference>
<dbReference type="PIRSF" id="PIRSF000089">
    <property type="entry name" value="Electra_flavoP_a"/>
    <property type="match status" value="1"/>
</dbReference>
<evidence type="ECO:0000256" key="3">
    <source>
        <dbReference type="PIRSR" id="PIRSR000089-1"/>
    </source>
</evidence>
<dbReference type="InterPro" id="IPR014731">
    <property type="entry name" value="ETF_asu_C"/>
</dbReference>
<dbReference type="Pfam" id="PF00766">
    <property type="entry name" value="ETF_alpha"/>
    <property type="match status" value="1"/>
</dbReference>
<keyword evidence="2" id="KW-0249">Electron transport</keyword>
<gene>
    <name evidence="5" type="ORF">C8N40_10320</name>
</gene>
<protein>
    <submittedName>
        <fullName evidence="5">Electron transfer flavoprotein alpha subunit apoprotein</fullName>
    </submittedName>
</protein>
<evidence type="ECO:0000313" key="5">
    <source>
        <dbReference type="EMBL" id="PTX19949.1"/>
    </source>
</evidence>
<comment type="caution">
    <text evidence="5">The sequence shown here is derived from an EMBL/GenBank/DDBJ whole genome shotgun (WGS) entry which is preliminary data.</text>
</comment>
<evidence type="ECO:0000256" key="1">
    <source>
        <dbReference type="ARBA" id="ARBA00005817"/>
    </source>
</evidence>
<comment type="cofactor">
    <cofactor evidence="3">
        <name>FAD</name>
        <dbReference type="ChEBI" id="CHEBI:57692"/>
    </cofactor>
    <text evidence="3">Binds 1 FAD per dimer.</text>
</comment>
<dbReference type="InterPro" id="IPR001308">
    <property type="entry name" value="ETF_a/FixB"/>
</dbReference>
<dbReference type="GO" id="GO:0033539">
    <property type="term" value="P:fatty acid beta-oxidation using acyl-CoA dehydrogenase"/>
    <property type="evidence" value="ECO:0007669"/>
    <property type="project" value="TreeGrafter"/>
</dbReference>
<name>A0A2T5YKU3_9BACT</name>
<dbReference type="Proteomes" id="UP000244225">
    <property type="component" value="Unassembled WGS sequence"/>
</dbReference>
<proteinExistence type="inferred from homology"/>
<dbReference type="PANTHER" id="PTHR43153:SF1">
    <property type="entry name" value="ELECTRON TRANSFER FLAVOPROTEIN SUBUNIT ALPHA, MITOCHONDRIAL"/>
    <property type="match status" value="1"/>
</dbReference>
<dbReference type="EMBL" id="QBKI01000003">
    <property type="protein sequence ID" value="PTX19949.1"/>
    <property type="molecule type" value="Genomic_DNA"/>
</dbReference>
<keyword evidence="2" id="KW-0813">Transport</keyword>
<dbReference type="GO" id="GO:0009055">
    <property type="term" value="F:electron transfer activity"/>
    <property type="evidence" value="ECO:0007669"/>
    <property type="project" value="InterPro"/>
</dbReference>
<accession>A0A2T5YKU3</accession>
<dbReference type="Gene3D" id="3.40.50.1220">
    <property type="entry name" value="TPP-binding domain"/>
    <property type="match status" value="1"/>
</dbReference>
<keyword evidence="3" id="KW-0285">Flavoprotein</keyword>
<feature type="binding site" evidence="3">
    <location>
        <begin position="270"/>
        <end position="277"/>
    </location>
    <ligand>
        <name>FAD</name>
        <dbReference type="ChEBI" id="CHEBI:57692"/>
    </ligand>
</feature>
<evidence type="ECO:0000256" key="2">
    <source>
        <dbReference type="ARBA" id="ARBA00022982"/>
    </source>
</evidence>
<dbReference type="PANTHER" id="PTHR43153">
    <property type="entry name" value="ELECTRON TRANSFER FLAVOPROTEIN ALPHA"/>
    <property type="match status" value="1"/>
</dbReference>
<reference evidence="5 6" key="1">
    <citation type="submission" date="2018-04" db="EMBL/GenBank/DDBJ databases">
        <title>Genomic Encyclopedia of Archaeal and Bacterial Type Strains, Phase II (KMG-II): from individual species to whole genera.</title>
        <authorList>
            <person name="Goeker M."/>
        </authorList>
    </citation>
    <scope>NUCLEOTIDE SEQUENCE [LARGE SCALE GENOMIC DNA]</scope>
    <source>
        <strain evidence="5 6">DSM 100162</strain>
    </source>
</reference>